<organism evidence="3 4">
    <name type="scientific">Lysobacter auxotrophicus</name>
    <dbReference type="NCBI Taxonomy" id="2992573"/>
    <lineage>
        <taxon>Bacteria</taxon>
        <taxon>Pseudomonadati</taxon>
        <taxon>Pseudomonadota</taxon>
        <taxon>Gammaproteobacteria</taxon>
        <taxon>Lysobacterales</taxon>
        <taxon>Lysobacteraceae</taxon>
        <taxon>Lysobacter</taxon>
    </lineage>
</organism>
<comment type="similarity">
    <text evidence="2">Belongs to the 2H phosphoesterase superfamily. ThpR family.</text>
</comment>
<evidence type="ECO:0000313" key="3">
    <source>
        <dbReference type="EMBL" id="BDU16948.1"/>
    </source>
</evidence>
<dbReference type="PANTHER" id="PTHR35561:SF1">
    <property type="entry name" value="RNA 2',3'-CYCLIC PHOSPHODIESTERASE"/>
    <property type="match status" value="1"/>
</dbReference>
<dbReference type="InterPro" id="IPR004175">
    <property type="entry name" value="RNA_CPDase"/>
</dbReference>
<feature type="short sequence motif" description="HXTX 2" evidence="2">
    <location>
        <begin position="143"/>
        <end position="146"/>
    </location>
</feature>
<evidence type="ECO:0000256" key="1">
    <source>
        <dbReference type="ARBA" id="ARBA00022801"/>
    </source>
</evidence>
<keyword evidence="1 2" id="KW-0378">Hydrolase</keyword>
<dbReference type="NCBIfam" id="TIGR02258">
    <property type="entry name" value="2_5_ligase"/>
    <property type="match status" value="1"/>
</dbReference>
<sequence length="195" mass="21302">MAQMGFGFDDAASGEMHRLFFALWPDEALRPRIAQAAASIVSEHAPGGRALKPDKYHVTLQFLGDFRPLPPSLVDSAKAAAAAVRSPAFELSLDQVGSFRGANVWWLGSHRAPDALRTLFDTLGRSLAQHRVPVKSAASFVPHLTVQRDVRRHIPPTPVPALAWPVREFVLIDSQPGRGTPYEVIGRWPLSAGDQ</sequence>
<keyword evidence="4" id="KW-1185">Reference proteome</keyword>
<dbReference type="SUPFAM" id="SSF55144">
    <property type="entry name" value="LigT-like"/>
    <property type="match status" value="1"/>
</dbReference>
<accession>A0ABN6UPZ9</accession>
<comment type="catalytic activity">
    <reaction evidence="2">
        <text>a 3'-end 2',3'-cyclophospho-ribonucleotide-RNA + H2O = a 3'-end 2'-phospho-ribonucleotide-RNA + H(+)</text>
        <dbReference type="Rhea" id="RHEA:11828"/>
        <dbReference type="Rhea" id="RHEA-COMP:10464"/>
        <dbReference type="Rhea" id="RHEA-COMP:17353"/>
        <dbReference type="ChEBI" id="CHEBI:15377"/>
        <dbReference type="ChEBI" id="CHEBI:15378"/>
        <dbReference type="ChEBI" id="CHEBI:83064"/>
        <dbReference type="ChEBI" id="CHEBI:173113"/>
        <dbReference type="EC" id="3.1.4.58"/>
    </reaction>
</comment>
<reference evidence="3 4" key="1">
    <citation type="journal article" date="2023" name="Int. J. Syst. Evol. Microbiol.">
        <title>Physiological and genomic analyses of cobalamin (vitamin B12)-auxotrophy of Lysobacter auxotrophicus sp. nov., a methionine-auxotrophic chitinolytic bacterium isolated from chitin-treated soil.</title>
        <authorList>
            <person name="Saito A."/>
            <person name="Dohra H."/>
            <person name="Hamada M."/>
            <person name="Moriuchi R."/>
            <person name="Kotsuchibashi Y."/>
            <person name="Mori K."/>
        </authorList>
    </citation>
    <scope>NUCLEOTIDE SEQUENCE [LARGE SCALE GENOMIC DNA]</scope>
    <source>
        <strain evidence="3 4">5-21a</strain>
    </source>
</reference>
<feature type="active site" description="Proton acceptor" evidence="2">
    <location>
        <position position="143"/>
    </location>
</feature>
<feature type="short sequence motif" description="HXTX 1" evidence="2">
    <location>
        <begin position="57"/>
        <end position="60"/>
    </location>
</feature>
<dbReference type="EMBL" id="AP027041">
    <property type="protein sequence ID" value="BDU16948.1"/>
    <property type="molecule type" value="Genomic_DNA"/>
</dbReference>
<evidence type="ECO:0000256" key="2">
    <source>
        <dbReference type="HAMAP-Rule" id="MF_01940"/>
    </source>
</evidence>
<dbReference type="Gene3D" id="3.90.1140.10">
    <property type="entry name" value="Cyclic phosphodiesterase"/>
    <property type="match status" value="1"/>
</dbReference>
<proteinExistence type="inferred from homology"/>
<dbReference type="Pfam" id="PF13563">
    <property type="entry name" value="2_5_RNA_ligase2"/>
    <property type="match status" value="1"/>
</dbReference>
<name>A0ABN6UPZ9_9GAMM</name>
<evidence type="ECO:0000313" key="4">
    <source>
        <dbReference type="Proteomes" id="UP001317822"/>
    </source>
</evidence>
<dbReference type="InterPro" id="IPR009097">
    <property type="entry name" value="Cyclic_Pdiesterase"/>
</dbReference>
<dbReference type="PANTHER" id="PTHR35561">
    <property type="entry name" value="RNA 2',3'-CYCLIC PHOSPHODIESTERASE"/>
    <property type="match status" value="1"/>
</dbReference>
<dbReference type="EC" id="3.1.4.58" evidence="2"/>
<dbReference type="Proteomes" id="UP001317822">
    <property type="component" value="Chromosome"/>
</dbReference>
<feature type="active site" description="Proton donor" evidence="2">
    <location>
        <position position="57"/>
    </location>
</feature>
<gene>
    <name evidence="3" type="primary">thpR</name>
    <name evidence="3" type="ORF">LA521A_21490</name>
</gene>
<comment type="function">
    <text evidence="2">Hydrolyzes RNA 2',3'-cyclic phosphodiester to an RNA 2'-phosphomonoester.</text>
</comment>
<dbReference type="HAMAP" id="MF_01940">
    <property type="entry name" value="RNA_CPDase"/>
    <property type="match status" value="1"/>
</dbReference>
<protein>
    <recommendedName>
        <fullName evidence="2">RNA 2',3'-cyclic phosphodiesterase</fullName>
        <shortName evidence="2">RNA 2',3'-CPDase</shortName>
        <ecNumber evidence="2">3.1.4.58</ecNumber>
    </recommendedName>
</protein>
<dbReference type="RefSeq" id="WP_281778917.1">
    <property type="nucleotide sequence ID" value="NZ_AP027041.1"/>
</dbReference>